<comment type="caution">
    <text evidence="1">The sequence shown here is derived from an EMBL/GenBank/DDBJ whole genome shotgun (WGS) entry which is preliminary data.</text>
</comment>
<name>A0AAW9PWF4_9CYAN</name>
<evidence type="ECO:0000313" key="1">
    <source>
        <dbReference type="EMBL" id="MEE3715585.1"/>
    </source>
</evidence>
<accession>A0AAW9PWF4</accession>
<sequence length="413" mass="45255">MFYHNCVMFSHPVTEEEIVSEKNTDIVNQVTQQAKQTWTKISPSLQALLLKSTQWLIPALQSLNKKLTEVAPTQSSLSNEEGGAKKVPAQQDTKAKAIAILVSIGTQTLQFLIKALESLQHKLEATSASAQDGTAQDLTAPALPKAPLQPGDPLPLPDQVKQEVGTAWTFVQKQLVPVVLAFITKVVDKIDPPISAAWQKVTATPTVANTWTKVESSDPWKKVSTAIAPALRSMQSILGQIQLSDSVKHILEKRAAVTTLVLVFALLILLKPTRALSHAVKAPTQSPTQISRQTKQPIQKPFSDLVAPEKGDRAVSPNKVKVNDIQVQVTDASKKYGEGLIKSVQTNFKLGRLIVELTDAWYQLDPDRQSQLMSDLLSRSQSLKFQKLLVADSEMHLVARSPVAGTEMVIVRR</sequence>
<dbReference type="EMBL" id="JAZBJZ010000005">
    <property type="protein sequence ID" value="MEE3715585.1"/>
    <property type="molecule type" value="Genomic_DNA"/>
</dbReference>
<evidence type="ECO:0000313" key="2">
    <source>
        <dbReference type="Proteomes" id="UP001333818"/>
    </source>
</evidence>
<keyword evidence="2" id="KW-1185">Reference proteome</keyword>
<dbReference type="Proteomes" id="UP001333818">
    <property type="component" value="Unassembled WGS sequence"/>
</dbReference>
<protein>
    <submittedName>
        <fullName evidence="1">Uncharacterized protein</fullName>
    </submittedName>
</protein>
<organism evidence="1 2">
    <name type="scientific">Tumidithrix elongata BACA0141</name>
    <dbReference type="NCBI Taxonomy" id="2716417"/>
    <lineage>
        <taxon>Bacteria</taxon>
        <taxon>Bacillati</taxon>
        <taxon>Cyanobacteriota</taxon>
        <taxon>Cyanophyceae</taxon>
        <taxon>Pseudanabaenales</taxon>
        <taxon>Pseudanabaenaceae</taxon>
        <taxon>Tumidithrix</taxon>
        <taxon>Tumidithrix elongata</taxon>
    </lineage>
</organism>
<dbReference type="AlphaFoldDB" id="A0AAW9PWF4"/>
<gene>
    <name evidence="1" type="ORF">V2H45_02370</name>
</gene>
<proteinExistence type="predicted"/>
<reference evidence="1" key="1">
    <citation type="submission" date="2024-01" db="EMBL/GenBank/DDBJ databases">
        <title>Bank of Algae and Cyanobacteria of the Azores (BACA) strain genomes.</title>
        <authorList>
            <person name="Luz R."/>
            <person name="Cordeiro R."/>
            <person name="Fonseca A."/>
            <person name="Goncalves V."/>
        </authorList>
    </citation>
    <scope>NUCLEOTIDE SEQUENCE</scope>
    <source>
        <strain evidence="1">BACA0141</strain>
    </source>
</reference>